<organism evidence="2">
    <name type="scientific">viral metagenome</name>
    <dbReference type="NCBI Taxonomy" id="1070528"/>
    <lineage>
        <taxon>unclassified sequences</taxon>
        <taxon>metagenomes</taxon>
        <taxon>organismal metagenomes</taxon>
    </lineage>
</organism>
<evidence type="ECO:0000259" key="1">
    <source>
        <dbReference type="PROSITE" id="PS50089"/>
    </source>
</evidence>
<protein>
    <recommendedName>
        <fullName evidence="1">RING-type domain-containing protein</fullName>
    </recommendedName>
</protein>
<dbReference type="Pfam" id="PF13920">
    <property type="entry name" value="zf-C3HC4_3"/>
    <property type="match status" value="1"/>
</dbReference>
<proteinExistence type="predicted"/>
<evidence type="ECO:0000313" key="2">
    <source>
        <dbReference type="EMBL" id="QHT33240.1"/>
    </source>
</evidence>
<reference evidence="2" key="1">
    <citation type="journal article" date="2020" name="Nature">
        <title>Giant virus diversity and host interactions through global metagenomics.</title>
        <authorList>
            <person name="Schulz F."/>
            <person name="Roux S."/>
            <person name="Paez-Espino D."/>
            <person name="Jungbluth S."/>
            <person name="Walsh D.A."/>
            <person name="Denef V.J."/>
            <person name="McMahon K.D."/>
            <person name="Konstantinidis K.T."/>
            <person name="Eloe-Fadrosh E.A."/>
            <person name="Kyrpides N.C."/>
            <person name="Woyke T."/>
        </authorList>
    </citation>
    <scope>NUCLEOTIDE SEQUENCE</scope>
    <source>
        <strain evidence="2">GVMAG-M-3300009161-34</strain>
    </source>
</reference>
<feature type="domain" description="RING-type" evidence="1">
    <location>
        <begin position="250"/>
        <end position="287"/>
    </location>
</feature>
<accession>A0A6C0EYD9</accession>
<name>A0A6C0EYD9_9ZZZZ</name>
<dbReference type="SMART" id="SM00184">
    <property type="entry name" value="RING"/>
    <property type="match status" value="1"/>
</dbReference>
<dbReference type="InterPro" id="IPR013083">
    <property type="entry name" value="Znf_RING/FYVE/PHD"/>
</dbReference>
<dbReference type="InterPro" id="IPR001841">
    <property type="entry name" value="Znf_RING"/>
</dbReference>
<dbReference type="AlphaFoldDB" id="A0A6C0EYD9"/>
<dbReference type="EMBL" id="MN738961">
    <property type="protein sequence ID" value="QHT33240.1"/>
    <property type="molecule type" value="Genomic_DNA"/>
</dbReference>
<dbReference type="Gene3D" id="3.30.40.10">
    <property type="entry name" value="Zinc/RING finger domain, C3HC4 (zinc finger)"/>
    <property type="match status" value="1"/>
</dbReference>
<dbReference type="SUPFAM" id="SSF57850">
    <property type="entry name" value="RING/U-box"/>
    <property type="match status" value="1"/>
</dbReference>
<sequence length="296" mass="33515">MTSPSTYYTAPGRVRDIRVKIGDTWRPADEAQKAAYIAYKSREHYYTETPYTHENDVTIFREDNDPYMATYFKLEGSSRNVKHPIIDMNDISIFLMDGVTGRGSRDGAGWVNARNYQAWAYADFVYDHAVRKCYMSKYSTYLAFPAGFDHANVVTIDVDDIPPNIIFSVSRNENNSVYYERNDSGGSRVRICDNEYARVGFLGFFTRITMDVGMIIEPPGSVGNGDNSANMFCEVEVPPLIETSVEADQCILCYEYVKNTKLSPCNHVISCYRCIQKLSKSECPVCKAHIHSISTA</sequence>
<dbReference type="PROSITE" id="PS50089">
    <property type="entry name" value="ZF_RING_2"/>
    <property type="match status" value="1"/>
</dbReference>